<gene>
    <name evidence="7" type="ORF">COS11_03510</name>
</gene>
<dbReference type="AlphaFoldDB" id="A0A2M7E8Z9"/>
<evidence type="ECO:0000256" key="1">
    <source>
        <dbReference type="ARBA" id="ARBA00011900"/>
    </source>
</evidence>
<evidence type="ECO:0000256" key="5">
    <source>
        <dbReference type="ARBA" id="ARBA00047942"/>
    </source>
</evidence>
<dbReference type="SUPFAM" id="SSF53335">
    <property type="entry name" value="S-adenosyl-L-methionine-dependent methyltransferases"/>
    <property type="match status" value="1"/>
</dbReference>
<dbReference type="GO" id="GO:0009007">
    <property type="term" value="F:site-specific DNA-methyltransferase (adenine-specific) activity"/>
    <property type="evidence" value="ECO:0007669"/>
    <property type="project" value="UniProtKB-EC"/>
</dbReference>
<keyword evidence="2" id="KW-0489">Methyltransferase</keyword>
<dbReference type="PANTHER" id="PTHR33841:SF1">
    <property type="entry name" value="DNA METHYLTRANSFERASE A"/>
    <property type="match status" value="1"/>
</dbReference>
<dbReference type="GO" id="GO:0006304">
    <property type="term" value="P:DNA modification"/>
    <property type="evidence" value="ECO:0007669"/>
    <property type="project" value="InterPro"/>
</dbReference>
<accession>A0A2M7E8Z9</accession>
<dbReference type="Proteomes" id="UP000228886">
    <property type="component" value="Unassembled WGS sequence"/>
</dbReference>
<dbReference type="InterPro" id="IPR029063">
    <property type="entry name" value="SAM-dependent_MTases_sf"/>
</dbReference>
<keyword evidence="3" id="KW-0808">Transferase</keyword>
<feature type="non-terminal residue" evidence="7">
    <location>
        <position position="1"/>
    </location>
</feature>
<comment type="caution">
    <text evidence="7">The sequence shown here is derived from an EMBL/GenBank/DDBJ whole genome shotgun (WGS) entry which is preliminary data.</text>
</comment>
<dbReference type="GO" id="GO:0032259">
    <property type="term" value="P:methylation"/>
    <property type="evidence" value="ECO:0007669"/>
    <property type="project" value="UniProtKB-KW"/>
</dbReference>
<sequence length="97" mass="11205">TRQEEISKISGKEEAYKENLIQAALKDAKGRQIAKISRRAGIHAYFFIHGFKFLKNGGRFGFIVSNSWMDADYGKDLQEFFLKNYKVVAIIESKIER</sequence>
<organism evidence="7 8">
    <name type="scientific">bacterium (Candidatus Ratteibacteria) CG01_land_8_20_14_3_00_40_19</name>
    <dbReference type="NCBI Taxonomy" id="2014290"/>
    <lineage>
        <taxon>Bacteria</taxon>
        <taxon>Candidatus Ratteibacteria</taxon>
    </lineage>
</organism>
<evidence type="ECO:0000256" key="3">
    <source>
        <dbReference type="ARBA" id="ARBA00022679"/>
    </source>
</evidence>
<protein>
    <recommendedName>
        <fullName evidence="1">site-specific DNA-methyltransferase (adenine-specific)</fullName>
        <ecNumber evidence="1">2.1.1.72</ecNumber>
    </recommendedName>
</protein>
<dbReference type="Gene3D" id="3.40.50.150">
    <property type="entry name" value="Vaccinia Virus protein VP39"/>
    <property type="match status" value="1"/>
</dbReference>
<dbReference type="EC" id="2.1.1.72" evidence="1"/>
<feature type="domain" description="Type II methyltransferase M.TaqI-like" evidence="6">
    <location>
        <begin position="29"/>
        <end position="92"/>
    </location>
</feature>
<evidence type="ECO:0000256" key="2">
    <source>
        <dbReference type="ARBA" id="ARBA00022603"/>
    </source>
</evidence>
<dbReference type="InterPro" id="IPR050953">
    <property type="entry name" value="N4_N6_ade-DNA_methylase"/>
</dbReference>
<name>A0A2M7E8Z9_9BACT</name>
<dbReference type="EMBL" id="PETL01000173">
    <property type="protein sequence ID" value="PIV64178.1"/>
    <property type="molecule type" value="Genomic_DNA"/>
</dbReference>
<evidence type="ECO:0000256" key="4">
    <source>
        <dbReference type="ARBA" id="ARBA00022691"/>
    </source>
</evidence>
<dbReference type="PANTHER" id="PTHR33841">
    <property type="entry name" value="DNA METHYLTRANSFERASE YEEA-RELATED"/>
    <property type="match status" value="1"/>
</dbReference>
<keyword evidence="4" id="KW-0949">S-adenosyl-L-methionine</keyword>
<proteinExistence type="predicted"/>
<reference evidence="8" key="1">
    <citation type="submission" date="2017-09" db="EMBL/GenBank/DDBJ databases">
        <title>Depth-based differentiation of microbial function through sediment-hosted aquifers and enrichment of novel symbionts in the deep terrestrial subsurface.</title>
        <authorList>
            <person name="Probst A.J."/>
            <person name="Ladd B."/>
            <person name="Jarett J.K."/>
            <person name="Geller-Mcgrath D.E."/>
            <person name="Sieber C.M.K."/>
            <person name="Emerson J.B."/>
            <person name="Anantharaman K."/>
            <person name="Thomas B.C."/>
            <person name="Malmstrom R."/>
            <person name="Stieglmeier M."/>
            <person name="Klingl A."/>
            <person name="Woyke T."/>
            <person name="Ryan C.M."/>
            <person name="Banfield J.F."/>
        </authorList>
    </citation>
    <scope>NUCLEOTIDE SEQUENCE [LARGE SCALE GENOMIC DNA]</scope>
</reference>
<evidence type="ECO:0000313" key="7">
    <source>
        <dbReference type="EMBL" id="PIV64178.1"/>
    </source>
</evidence>
<dbReference type="Pfam" id="PF07669">
    <property type="entry name" value="Eco57I"/>
    <property type="match status" value="1"/>
</dbReference>
<evidence type="ECO:0000259" key="6">
    <source>
        <dbReference type="Pfam" id="PF07669"/>
    </source>
</evidence>
<dbReference type="InterPro" id="IPR011639">
    <property type="entry name" value="MethylTrfase_TaqI-like_dom"/>
</dbReference>
<evidence type="ECO:0000313" key="8">
    <source>
        <dbReference type="Proteomes" id="UP000228886"/>
    </source>
</evidence>
<comment type="catalytic activity">
    <reaction evidence="5">
        <text>a 2'-deoxyadenosine in DNA + S-adenosyl-L-methionine = an N(6)-methyl-2'-deoxyadenosine in DNA + S-adenosyl-L-homocysteine + H(+)</text>
        <dbReference type="Rhea" id="RHEA:15197"/>
        <dbReference type="Rhea" id="RHEA-COMP:12418"/>
        <dbReference type="Rhea" id="RHEA-COMP:12419"/>
        <dbReference type="ChEBI" id="CHEBI:15378"/>
        <dbReference type="ChEBI" id="CHEBI:57856"/>
        <dbReference type="ChEBI" id="CHEBI:59789"/>
        <dbReference type="ChEBI" id="CHEBI:90615"/>
        <dbReference type="ChEBI" id="CHEBI:90616"/>
        <dbReference type="EC" id="2.1.1.72"/>
    </reaction>
</comment>